<dbReference type="InterPro" id="IPR035986">
    <property type="entry name" value="PKD_dom_sf"/>
</dbReference>
<evidence type="ECO:0000259" key="3">
    <source>
        <dbReference type="PROSITE" id="PS50093"/>
    </source>
</evidence>
<gene>
    <name evidence="4" type="ORF">V2J18_01970</name>
</gene>
<dbReference type="Gene3D" id="2.60.40.10">
    <property type="entry name" value="Immunoglobulins"/>
    <property type="match status" value="1"/>
</dbReference>
<dbReference type="EMBL" id="JBANDL010000002">
    <property type="protein sequence ID" value="MEI2453437.1"/>
    <property type="molecule type" value="Genomic_DNA"/>
</dbReference>
<evidence type="ECO:0000256" key="2">
    <source>
        <dbReference type="SAM" id="MobiDB-lite"/>
    </source>
</evidence>
<feature type="domain" description="PKD" evidence="3">
    <location>
        <begin position="498"/>
        <end position="585"/>
    </location>
</feature>
<dbReference type="Gene3D" id="2.60.120.380">
    <property type="match status" value="3"/>
</dbReference>
<reference evidence="4 5" key="1">
    <citation type="submission" date="2024-02" db="EMBL/GenBank/DDBJ databases">
        <title>Lysobacter Genome Sequencing and Mining.</title>
        <authorList>
            <person name="Bierman J."/>
            <person name="Walker M.C."/>
        </authorList>
    </citation>
    <scope>NUCLEOTIDE SEQUENCE [LARGE SCALE GENOMIC DNA]</scope>
    <source>
        <strain evidence="4 5">PB6250</strain>
    </source>
</reference>
<dbReference type="RefSeq" id="WP_336130756.1">
    <property type="nucleotide sequence ID" value="NZ_JBANDL010000002.1"/>
</dbReference>
<dbReference type="InterPro" id="IPR000601">
    <property type="entry name" value="PKD_dom"/>
</dbReference>
<keyword evidence="5" id="KW-1185">Reference proteome</keyword>
<dbReference type="Pfam" id="PF04151">
    <property type="entry name" value="PPC"/>
    <property type="match status" value="3"/>
</dbReference>
<dbReference type="InterPro" id="IPR024079">
    <property type="entry name" value="MetalloPept_cat_dom_sf"/>
</dbReference>
<evidence type="ECO:0000256" key="1">
    <source>
        <dbReference type="ARBA" id="ARBA00001913"/>
    </source>
</evidence>
<protein>
    <submittedName>
        <fullName evidence="4">Pre-peptidase C-terminal domain-containing protein</fullName>
    </submittedName>
</protein>
<organism evidence="4 5">
    <name type="scientific">Lysobacter firmicutimachus</name>
    <dbReference type="NCBI Taxonomy" id="1792846"/>
    <lineage>
        <taxon>Bacteria</taxon>
        <taxon>Pseudomonadati</taxon>
        <taxon>Pseudomonadota</taxon>
        <taxon>Gammaproteobacteria</taxon>
        <taxon>Lysobacterales</taxon>
        <taxon>Lysobacteraceae</taxon>
        <taxon>Lysobacter</taxon>
    </lineage>
</organism>
<dbReference type="PROSITE" id="PS50093">
    <property type="entry name" value="PKD"/>
    <property type="match status" value="1"/>
</dbReference>
<comment type="caution">
    <text evidence="4">The sequence shown here is derived from an EMBL/GenBank/DDBJ whole genome shotgun (WGS) entry which is preliminary data.</text>
</comment>
<dbReference type="CDD" id="cd00146">
    <property type="entry name" value="PKD"/>
    <property type="match status" value="1"/>
</dbReference>
<proteinExistence type="predicted"/>
<dbReference type="Gene3D" id="3.40.390.10">
    <property type="entry name" value="Collagenase (Catalytic Domain)"/>
    <property type="match status" value="1"/>
</dbReference>
<dbReference type="SUPFAM" id="SSF49299">
    <property type="entry name" value="PKD domain"/>
    <property type="match status" value="1"/>
</dbReference>
<comment type="cofactor">
    <cofactor evidence="1">
        <name>Ca(2+)</name>
        <dbReference type="ChEBI" id="CHEBI:29108"/>
    </cofactor>
</comment>
<accession>A0ABU8CXR4</accession>
<dbReference type="SMART" id="SM00089">
    <property type="entry name" value="PKD"/>
    <property type="match status" value="1"/>
</dbReference>
<dbReference type="Pfam" id="PF13688">
    <property type="entry name" value="Reprolysin_5"/>
    <property type="match status" value="1"/>
</dbReference>
<feature type="compositionally biased region" description="Basic and acidic residues" evidence="2">
    <location>
        <begin position="226"/>
        <end position="235"/>
    </location>
</feature>
<evidence type="ECO:0000313" key="4">
    <source>
        <dbReference type="EMBL" id="MEI2453437.1"/>
    </source>
</evidence>
<dbReference type="Pfam" id="PF18911">
    <property type="entry name" value="PKD_4"/>
    <property type="match status" value="1"/>
</dbReference>
<evidence type="ECO:0000313" key="5">
    <source>
        <dbReference type="Proteomes" id="UP001387215"/>
    </source>
</evidence>
<name>A0ABU8CXR4_9GAMM</name>
<dbReference type="SUPFAM" id="SSF55486">
    <property type="entry name" value="Metalloproteases ('zincins'), catalytic domain"/>
    <property type="match status" value="1"/>
</dbReference>
<dbReference type="InterPro" id="IPR007280">
    <property type="entry name" value="Peptidase_C_arc/bac"/>
</dbReference>
<feature type="region of interest" description="Disordered" evidence="2">
    <location>
        <begin position="226"/>
        <end position="250"/>
    </location>
</feature>
<dbReference type="Proteomes" id="UP001387215">
    <property type="component" value="Unassembled WGS sequence"/>
</dbReference>
<sequence>MRAHSWCVVASDRNIREPSRMQGSVDELHSPLARPKVKGLVVNRSARVARCEPRKSNNGNQWNDAMTSKASASLRPLIAFGVLALGSYAQAGQPLFVGEIKPSATSLRVTGAAGSPGASQLRIMKLNAATVSENSSEIEVDLGGDRVTLVLESARHTDSGSLLWVGHVRETSKSRRMTGREVVHDALNSVILVRRGDNVTGSVRINGALFSIRPLSNGEHAVERVEESASGHDEVLSSPGGAPKPAQSYPQRLATGAVGPAALNAGEQVTIRVMAAVTKDAIASYGADIRSLVERGIAEANLGYSNSRTGITLELTSNILEMDYPSGSDQFVNLERAINPADGYMDQIHTARNAESADVVLLITRPQGFISGIAHLNADESKAIALVSVHSMINNYTVGHEISHLLGAGHDSYTNPGGNSYFRYGQGHCAADGSLGTIMTYAWSCPGWSVSSARVNYYSSPELTYNGRSLGTADLNDNRRVLIENKHRVAAFRGAAPVNLAPVADFSFTAKDLAVTFADRSVDSDGSIVSRSWSFGDGTSSTDAAPSRTYAKAGTYTVTLTVTDNRGVSRSTSKSVTVSAPASSGASLSNRVPVTGISGSMGSYQHWTLLVPPGASRLKFSISGYSGDADLYVKYGSAPTTTSYDCRANLGAGAETCNIPTSQAGTYHVMVNGWSAFSGMSLVGSYEEGGAAVLVNGVAQTGLSGATGSYRFWTMQVPSGASNVQFATSGYTGDADLYVKYGSAPTPTNYDCRAYLGAGAETCRLSDSKAGTYHILVNGYTAYSGMRLVGSYATSDSPSGSFGTLSNGVSVNNVAGAQGSYQYWAMTVPFGATDLVFTISGYRGDADLYVKRGSSPTATNYECRANLGSGLETCRISNVQAGTYYVMVNGWSDFSGMSVAGSYR</sequence>
<dbReference type="InterPro" id="IPR013783">
    <property type="entry name" value="Ig-like_fold"/>
</dbReference>
<dbReference type="InterPro" id="IPR022409">
    <property type="entry name" value="PKD/Chitinase_dom"/>
</dbReference>